<evidence type="ECO:0000313" key="2">
    <source>
        <dbReference type="EMBL" id="GIY80242.1"/>
    </source>
</evidence>
<feature type="compositionally biased region" description="Polar residues" evidence="1">
    <location>
        <begin position="116"/>
        <end position="125"/>
    </location>
</feature>
<organism evidence="2 3">
    <name type="scientific">Caerostris extrusa</name>
    <name type="common">Bark spider</name>
    <name type="synonym">Caerostris bankana</name>
    <dbReference type="NCBI Taxonomy" id="172846"/>
    <lineage>
        <taxon>Eukaryota</taxon>
        <taxon>Metazoa</taxon>
        <taxon>Ecdysozoa</taxon>
        <taxon>Arthropoda</taxon>
        <taxon>Chelicerata</taxon>
        <taxon>Arachnida</taxon>
        <taxon>Araneae</taxon>
        <taxon>Araneomorphae</taxon>
        <taxon>Entelegynae</taxon>
        <taxon>Araneoidea</taxon>
        <taxon>Araneidae</taxon>
        <taxon>Caerostris</taxon>
    </lineage>
</organism>
<proteinExistence type="predicted"/>
<name>A0AAV4WBW9_CAEEX</name>
<dbReference type="AlphaFoldDB" id="A0AAV4WBW9"/>
<dbReference type="Proteomes" id="UP001054945">
    <property type="component" value="Unassembled WGS sequence"/>
</dbReference>
<dbReference type="EMBL" id="BPLR01015986">
    <property type="protein sequence ID" value="GIY80242.1"/>
    <property type="molecule type" value="Genomic_DNA"/>
</dbReference>
<reference evidence="2 3" key="1">
    <citation type="submission" date="2021-06" db="EMBL/GenBank/DDBJ databases">
        <title>Caerostris extrusa draft genome.</title>
        <authorList>
            <person name="Kono N."/>
            <person name="Arakawa K."/>
        </authorList>
    </citation>
    <scope>NUCLEOTIDE SEQUENCE [LARGE SCALE GENOMIC DNA]</scope>
</reference>
<gene>
    <name evidence="2" type="primary">AVEN_223500_1</name>
    <name evidence="2" type="ORF">CEXT_618491</name>
</gene>
<evidence type="ECO:0000256" key="1">
    <source>
        <dbReference type="SAM" id="MobiDB-lite"/>
    </source>
</evidence>
<evidence type="ECO:0000313" key="3">
    <source>
        <dbReference type="Proteomes" id="UP001054945"/>
    </source>
</evidence>
<sequence length="125" mass="13879">MAQKPLKDLFSGDSLNSSFRKPVKPTPSVKSKNSLKSSEDISMISGSSVITSSTAIKEIENYDDDDDDDDDDNDDDDDETDEVTTQDDDSRLSTDLDVEMYSLDESEHPSLEEYLQLSSQVAKTI</sequence>
<keyword evidence="3" id="KW-1185">Reference proteome</keyword>
<feature type="compositionally biased region" description="Low complexity" evidence="1">
    <location>
        <begin position="40"/>
        <end position="56"/>
    </location>
</feature>
<feature type="region of interest" description="Disordered" evidence="1">
    <location>
        <begin position="1"/>
        <end position="125"/>
    </location>
</feature>
<feature type="compositionally biased region" description="Acidic residues" evidence="1">
    <location>
        <begin position="61"/>
        <end position="87"/>
    </location>
</feature>
<accession>A0AAV4WBW9</accession>
<protein>
    <submittedName>
        <fullName evidence="2">Uncharacterized protein</fullName>
    </submittedName>
</protein>
<comment type="caution">
    <text evidence="2">The sequence shown here is derived from an EMBL/GenBank/DDBJ whole genome shotgun (WGS) entry which is preliminary data.</text>
</comment>